<dbReference type="RefSeq" id="WP_160762935.1">
    <property type="nucleotide sequence ID" value="NZ_WUPT01000001.1"/>
</dbReference>
<dbReference type="AlphaFoldDB" id="A0A7C9MBS7"/>
<name>A0A7C9MBS7_9RHOB</name>
<accession>A0A7C9MBS7</accession>
<dbReference type="Proteomes" id="UP000480350">
    <property type="component" value="Unassembled WGS sequence"/>
</dbReference>
<evidence type="ECO:0000256" key="1">
    <source>
        <dbReference type="SAM" id="Phobius"/>
    </source>
</evidence>
<organism evidence="2 3">
    <name type="scientific">Kangsaoukella pontilimi</name>
    <dbReference type="NCBI Taxonomy" id="2691042"/>
    <lineage>
        <taxon>Bacteria</taxon>
        <taxon>Pseudomonadati</taxon>
        <taxon>Pseudomonadota</taxon>
        <taxon>Alphaproteobacteria</taxon>
        <taxon>Rhodobacterales</taxon>
        <taxon>Paracoccaceae</taxon>
        <taxon>Kangsaoukella</taxon>
    </lineage>
</organism>
<keyword evidence="3" id="KW-1185">Reference proteome</keyword>
<sequence length="162" mass="18343">MTLSLLANIADLLAALGVIGSLLFLAFELRRSNRDTRQANWRALLDSYRSFKALTNDLAYAEFILRARNDWPDLSPAEKLSFEHYQEQGIHVMGNFFKHASTMPEDLIGLTEAVEVCMVDHLTGAGARAWYADNRARGRLMPATYRNIDDILARADRKAERV</sequence>
<reference evidence="2 3" key="1">
    <citation type="submission" date="2019-12" db="EMBL/GenBank/DDBJ databases">
        <authorList>
            <person name="Lee S.D."/>
        </authorList>
    </citation>
    <scope>NUCLEOTIDE SEQUENCE [LARGE SCALE GENOMIC DNA]</scope>
    <source>
        <strain evidence="2 3">GH1-50</strain>
    </source>
</reference>
<evidence type="ECO:0000313" key="3">
    <source>
        <dbReference type="Proteomes" id="UP000480350"/>
    </source>
</evidence>
<keyword evidence="1" id="KW-0812">Transmembrane</keyword>
<evidence type="ECO:0000313" key="2">
    <source>
        <dbReference type="EMBL" id="MXQ07031.1"/>
    </source>
</evidence>
<keyword evidence="1" id="KW-0472">Membrane</keyword>
<keyword evidence="1" id="KW-1133">Transmembrane helix</keyword>
<gene>
    <name evidence="2" type="ORF">GQ651_04135</name>
</gene>
<proteinExistence type="predicted"/>
<feature type="transmembrane region" description="Helical" evidence="1">
    <location>
        <begin position="6"/>
        <end position="27"/>
    </location>
</feature>
<protein>
    <submittedName>
        <fullName evidence="2">Uncharacterized protein</fullName>
    </submittedName>
</protein>
<dbReference type="EMBL" id="WUPT01000001">
    <property type="protein sequence ID" value="MXQ07031.1"/>
    <property type="molecule type" value="Genomic_DNA"/>
</dbReference>
<reference evidence="2 3" key="2">
    <citation type="submission" date="2020-03" db="EMBL/GenBank/DDBJ databases">
        <title>Kangsaoukella pontilimi gen. nov., sp. nov., a new member of the family Rhodobacteraceae isolated from a tidal mudflat.</title>
        <authorList>
            <person name="Kim I.S."/>
        </authorList>
    </citation>
    <scope>NUCLEOTIDE SEQUENCE [LARGE SCALE GENOMIC DNA]</scope>
    <source>
        <strain evidence="2 3">GH1-50</strain>
    </source>
</reference>
<comment type="caution">
    <text evidence="2">The sequence shown here is derived from an EMBL/GenBank/DDBJ whole genome shotgun (WGS) entry which is preliminary data.</text>
</comment>